<accession>A0A077Z3M4</accession>
<name>A0A077Z3M4_TRITR</name>
<dbReference type="SUPFAM" id="SSF56104">
    <property type="entry name" value="SAICAR synthase-like"/>
    <property type="match status" value="1"/>
</dbReference>
<dbReference type="Proteomes" id="UP000030665">
    <property type="component" value="Unassembled WGS sequence"/>
</dbReference>
<keyword evidence="2" id="KW-0732">Signal</keyword>
<dbReference type="GO" id="GO:0000828">
    <property type="term" value="F:inositol hexakisphosphate kinase activity"/>
    <property type="evidence" value="ECO:0007669"/>
    <property type="project" value="TreeGrafter"/>
</dbReference>
<dbReference type="GO" id="GO:0032958">
    <property type="term" value="P:inositol phosphate biosynthetic process"/>
    <property type="evidence" value="ECO:0007669"/>
    <property type="project" value="InterPro"/>
</dbReference>
<dbReference type="PANTHER" id="PTHR12400">
    <property type="entry name" value="INOSITOL POLYPHOSPHATE KINASE"/>
    <property type="match status" value="1"/>
</dbReference>
<protein>
    <recommendedName>
        <fullName evidence="1">Kinase</fullName>
        <ecNumber evidence="1">2.7.-.-</ecNumber>
    </recommendedName>
</protein>
<dbReference type="EC" id="2.7.-.-" evidence="1"/>
<dbReference type="GO" id="GO:0005634">
    <property type="term" value="C:nucleus"/>
    <property type="evidence" value="ECO:0007669"/>
    <property type="project" value="TreeGrafter"/>
</dbReference>
<comment type="similarity">
    <text evidence="1">Belongs to the inositol phosphokinase (IPK) family.</text>
</comment>
<gene>
    <name evidence="3" type="ORF">TTRE_0000252801</name>
</gene>
<keyword evidence="1" id="KW-0808">Transferase</keyword>
<reference evidence="3" key="2">
    <citation type="submission" date="2014-03" db="EMBL/GenBank/DDBJ databases">
        <title>The whipworm genome and dual-species transcriptomics of an intimate host-pathogen interaction.</title>
        <authorList>
            <person name="Foth B.J."/>
            <person name="Tsai I.J."/>
            <person name="Reid A.J."/>
            <person name="Bancroft A.J."/>
            <person name="Nichol S."/>
            <person name="Tracey A."/>
            <person name="Holroyd N."/>
            <person name="Cotton J.A."/>
            <person name="Stanley E.J."/>
            <person name="Zarowiecki M."/>
            <person name="Liu J.Z."/>
            <person name="Huckvale T."/>
            <person name="Cooper P.J."/>
            <person name="Grencis R.K."/>
            <person name="Berriman M."/>
        </authorList>
    </citation>
    <scope>NUCLEOTIDE SEQUENCE [LARGE SCALE GENOMIC DNA]</scope>
</reference>
<dbReference type="GO" id="GO:0005737">
    <property type="term" value="C:cytoplasm"/>
    <property type="evidence" value="ECO:0007669"/>
    <property type="project" value="TreeGrafter"/>
</dbReference>
<dbReference type="AlphaFoldDB" id="A0A077Z3M4"/>
<organism evidence="3 4">
    <name type="scientific">Trichuris trichiura</name>
    <name type="common">Whipworm</name>
    <name type="synonym">Trichocephalus trichiurus</name>
    <dbReference type="NCBI Taxonomy" id="36087"/>
    <lineage>
        <taxon>Eukaryota</taxon>
        <taxon>Metazoa</taxon>
        <taxon>Ecdysozoa</taxon>
        <taxon>Nematoda</taxon>
        <taxon>Enoplea</taxon>
        <taxon>Dorylaimia</taxon>
        <taxon>Trichinellida</taxon>
        <taxon>Trichuridae</taxon>
        <taxon>Trichuris</taxon>
    </lineage>
</organism>
<feature type="chain" id="PRO_5001728591" description="Kinase" evidence="2">
    <location>
        <begin position="24"/>
        <end position="148"/>
    </location>
</feature>
<dbReference type="GO" id="GO:0046854">
    <property type="term" value="P:phosphatidylinositol phosphate biosynthetic process"/>
    <property type="evidence" value="ECO:0007669"/>
    <property type="project" value="TreeGrafter"/>
</dbReference>
<dbReference type="STRING" id="36087.A0A077Z3M4"/>
<evidence type="ECO:0000313" key="4">
    <source>
        <dbReference type="Proteomes" id="UP000030665"/>
    </source>
</evidence>
<sequence>MAPVLVLSIVMRSIALMPPVAEGDHPKKGHTAEVDNGATGEFLDSDSIVFLEPFCHQVGGHCSLLMLGEHTVCKPYAKREHQFYQNVHPKLTPFIPEFRGVIEVFVEEDGNDYMMLSASPPLLVVQDKSSSVKRRIRRSMRYFPLRQL</sequence>
<evidence type="ECO:0000256" key="2">
    <source>
        <dbReference type="SAM" id="SignalP"/>
    </source>
</evidence>
<feature type="signal peptide" evidence="2">
    <location>
        <begin position="1"/>
        <end position="23"/>
    </location>
</feature>
<dbReference type="InterPro" id="IPR005522">
    <property type="entry name" value="IPK"/>
</dbReference>
<proteinExistence type="inferred from homology"/>
<evidence type="ECO:0000256" key="1">
    <source>
        <dbReference type="RuleBase" id="RU363090"/>
    </source>
</evidence>
<keyword evidence="4" id="KW-1185">Reference proteome</keyword>
<keyword evidence="1 3" id="KW-0418">Kinase</keyword>
<dbReference type="PANTHER" id="PTHR12400:SF21">
    <property type="entry name" value="KINASE"/>
    <property type="match status" value="1"/>
</dbReference>
<evidence type="ECO:0000313" key="3">
    <source>
        <dbReference type="EMBL" id="CDW54258.1"/>
    </source>
</evidence>
<dbReference type="OrthoDB" id="2573163at2759"/>
<dbReference type="EMBL" id="HG805887">
    <property type="protein sequence ID" value="CDW54258.1"/>
    <property type="molecule type" value="Genomic_DNA"/>
</dbReference>
<reference evidence="3" key="1">
    <citation type="submission" date="2014-01" db="EMBL/GenBank/DDBJ databases">
        <authorList>
            <person name="Aslett M."/>
        </authorList>
    </citation>
    <scope>NUCLEOTIDE SEQUENCE</scope>
</reference>